<accession>A0ABT1S8A9</accession>
<feature type="transmembrane region" description="Helical" evidence="5">
    <location>
        <begin position="20"/>
        <end position="36"/>
    </location>
</feature>
<reference evidence="7 8" key="1">
    <citation type="submission" date="2022-06" db="EMBL/GenBank/DDBJ databases">
        <title>Isolation of gut microbiota from human fecal samples.</title>
        <authorList>
            <person name="Pamer E.G."/>
            <person name="Barat B."/>
            <person name="Waligurski E."/>
            <person name="Medina S."/>
            <person name="Paddock L."/>
            <person name="Mostad J."/>
        </authorList>
    </citation>
    <scope>NUCLEOTIDE SEQUENCE [LARGE SCALE GENOMIC DNA]</scope>
    <source>
        <strain evidence="7 8">DFI.7.95</strain>
    </source>
</reference>
<dbReference type="Proteomes" id="UP001524478">
    <property type="component" value="Unassembled WGS sequence"/>
</dbReference>
<feature type="transmembrane region" description="Helical" evidence="5">
    <location>
        <begin position="88"/>
        <end position="119"/>
    </location>
</feature>
<feature type="transmembrane region" description="Helical" evidence="5">
    <location>
        <begin position="48"/>
        <end position="67"/>
    </location>
</feature>
<sequence>MIRAIMEKEIKELLKSKEFISYYIMLIAVIGIIIPISAKESILNRSWYIMGFVFQIIASIIPSGLTADSFAGEKERKTIETLLLSPVPLAYIFLGKVIYIVIVTLSIIAIIFGISYILFIIMNFIEYKNLVLNFYSFKAIYFIFINSLIACFFTTFLGVLISLKSKTVKSANLFNYFIAMPVIAPVLGKLYTGSISWAFILVYQLILLCGIGLLSLIIKNKFKAYSILENM</sequence>
<organism evidence="7 8">
    <name type="scientific">Tissierella carlieri</name>
    <dbReference type="NCBI Taxonomy" id="689904"/>
    <lineage>
        <taxon>Bacteria</taxon>
        <taxon>Bacillati</taxon>
        <taxon>Bacillota</taxon>
        <taxon>Tissierellia</taxon>
        <taxon>Tissierellales</taxon>
        <taxon>Tissierellaceae</taxon>
        <taxon>Tissierella</taxon>
    </lineage>
</organism>
<evidence type="ECO:0000256" key="5">
    <source>
        <dbReference type="SAM" id="Phobius"/>
    </source>
</evidence>
<feature type="transmembrane region" description="Helical" evidence="5">
    <location>
        <begin position="139"/>
        <end position="161"/>
    </location>
</feature>
<evidence type="ECO:0000259" key="6">
    <source>
        <dbReference type="Pfam" id="PF01061"/>
    </source>
</evidence>
<evidence type="ECO:0000256" key="2">
    <source>
        <dbReference type="ARBA" id="ARBA00022692"/>
    </source>
</evidence>
<keyword evidence="8" id="KW-1185">Reference proteome</keyword>
<evidence type="ECO:0000256" key="1">
    <source>
        <dbReference type="ARBA" id="ARBA00004141"/>
    </source>
</evidence>
<comment type="caution">
    <text evidence="7">The sequence shown here is derived from an EMBL/GenBank/DDBJ whole genome shotgun (WGS) entry which is preliminary data.</text>
</comment>
<keyword evidence="4 5" id="KW-0472">Membrane</keyword>
<dbReference type="EMBL" id="JANGAC010000004">
    <property type="protein sequence ID" value="MCQ4922701.1"/>
    <property type="molecule type" value="Genomic_DNA"/>
</dbReference>
<dbReference type="PANTHER" id="PTHR43471">
    <property type="entry name" value="ABC TRANSPORTER PERMEASE"/>
    <property type="match status" value="1"/>
</dbReference>
<evidence type="ECO:0000313" key="7">
    <source>
        <dbReference type="EMBL" id="MCQ4922701.1"/>
    </source>
</evidence>
<evidence type="ECO:0000313" key="8">
    <source>
        <dbReference type="Proteomes" id="UP001524478"/>
    </source>
</evidence>
<feature type="domain" description="ABC-2 type transporter transmembrane" evidence="6">
    <location>
        <begin position="4"/>
        <end position="182"/>
    </location>
</feature>
<keyword evidence="3 5" id="KW-1133">Transmembrane helix</keyword>
<dbReference type="RefSeq" id="WP_094900918.1">
    <property type="nucleotide sequence ID" value="NZ_JANGAC010000004.1"/>
</dbReference>
<keyword evidence="2 5" id="KW-0812">Transmembrane</keyword>
<name>A0ABT1S8A9_9FIRM</name>
<dbReference type="PANTHER" id="PTHR43471:SF3">
    <property type="entry name" value="ABC TRANSPORTER PERMEASE PROTEIN NATB"/>
    <property type="match status" value="1"/>
</dbReference>
<dbReference type="Pfam" id="PF01061">
    <property type="entry name" value="ABC2_membrane"/>
    <property type="match status" value="1"/>
</dbReference>
<evidence type="ECO:0000256" key="3">
    <source>
        <dbReference type="ARBA" id="ARBA00022989"/>
    </source>
</evidence>
<evidence type="ECO:0000256" key="4">
    <source>
        <dbReference type="ARBA" id="ARBA00023136"/>
    </source>
</evidence>
<feature type="transmembrane region" description="Helical" evidence="5">
    <location>
        <begin position="173"/>
        <end position="191"/>
    </location>
</feature>
<feature type="transmembrane region" description="Helical" evidence="5">
    <location>
        <begin position="197"/>
        <end position="218"/>
    </location>
</feature>
<protein>
    <submittedName>
        <fullName evidence="7">ABC transporter permease subunit</fullName>
    </submittedName>
</protein>
<dbReference type="InterPro" id="IPR013525">
    <property type="entry name" value="ABC2_TM"/>
</dbReference>
<proteinExistence type="predicted"/>
<comment type="subcellular location">
    <subcellularLocation>
        <location evidence="1">Membrane</location>
        <topology evidence="1">Multi-pass membrane protein</topology>
    </subcellularLocation>
</comment>
<gene>
    <name evidence="7" type="ORF">NE686_06375</name>
</gene>